<evidence type="ECO:0000256" key="2">
    <source>
        <dbReference type="ARBA" id="ARBA00022679"/>
    </source>
</evidence>
<dbReference type="GO" id="GO:0016755">
    <property type="term" value="F:aminoacyltransferase activity"/>
    <property type="evidence" value="ECO:0007669"/>
    <property type="project" value="InterPro"/>
</dbReference>
<organism evidence="7 8">
    <name type="scientific">Candidatus Portnoybacteria bacterium RIFCSPHIGHO2_12_FULL_38_9</name>
    <dbReference type="NCBI Taxonomy" id="1801997"/>
    <lineage>
        <taxon>Bacteria</taxon>
        <taxon>Candidatus Portnoyibacteriota</taxon>
    </lineage>
</organism>
<proteinExistence type="inferred from homology"/>
<dbReference type="PANTHER" id="PTHR36174">
    <property type="entry name" value="LIPID II:GLYCINE GLYCYLTRANSFERASE"/>
    <property type="match status" value="1"/>
</dbReference>
<keyword evidence="6" id="KW-0961">Cell wall biogenesis/degradation</keyword>
<dbReference type="PANTHER" id="PTHR36174:SF1">
    <property type="entry name" value="LIPID II:GLYCINE GLYCYLTRANSFERASE"/>
    <property type="match status" value="1"/>
</dbReference>
<protein>
    <recommendedName>
        <fullName evidence="9">BioF2-like acetyltransferase domain-containing protein</fullName>
    </recommendedName>
</protein>
<evidence type="ECO:0000256" key="1">
    <source>
        <dbReference type="ARBA" id="ARBA00009943"/>
    </source>
</evidence>
<dbReference type="Gene3D" id="3.40.630.30">
    <property type="match status" value="2"/>
</dbReference>
<dbReference type="GO" id="GO:0008360">
    <property type="term" value="P:regulation of cell shape"/>
    <property type="evidence" value="ECO:0007669"/>
    <property type="project" value="UniProtKB-KW"/>
</dbReference>
<evidence type="ECO:0000313" key="8">
    <source>
        <dbReference type="Proteomes" id="UP000177061"/>
    </source>
</evidence>
<dbReference type="Pfam" id="PF02388">
    <property type="entry name" value="FemAB"/>
    <property type="match status" value="3"/>
</dbReference>
<gene>
    <name evidence="7" type="ORF">A3J64_01950</name>
</gene>
<name>A0A1G2FHR7_9BACT</name>
<dbReference type="AlphaFoldDB" id="A0A1G2FHR7"/>
<sequence>MKITISSISSKNIWENFIQECRPNTFLHSWNWGEFQQELGYKIFRFGFYYNEDLAGLALFIKIPARRGTFLFCPHGPILKTQDPFSRQEILKSLLKTSKKTTLLEKCQFIRFSPLMKDSDENKMIFKNSGFRKAPIHIHPELVWTLDISPSEEEILKAMRKTTRYSIKKAEKDGVAVIKSSKINDLEIFWQLYQTTASRHHFTPFSKKYLQTEFEIFQKDGQALLLFGQYQGEIISGALIIFYNGIGFYHHGASLAKYTQITASHLLQWEAIKEAKRRGCWLYNFWGVAPEQAPNHPWASLSLFKKGFGGFSESYLLTQDYIISPFYWLTFAVEKVRKIKRGF</sequence>
<comment type="caution">
    <text evidence="7">The sequence shown here is derived from an EMBL/GenBank/DDBJ whole genome shotgun (WGS) entry which is preliminary data.</text>
</comment>
<comment type="similarity">
    <text evidence="1">Belongs to the FemABX family.</text>
</comment>
<dbReference type="InterPro" id="IPR003447">
    <property type="entry name" value="FEMABX"/>
</dbReference>
<dbReference type="STRING" id="1801997.A3J64_01950"/>
<dbReference type="InterPro" id="IPR050644">
    <property type="entry name" value="PG_Glycine_Bridge_Synth"/>
</dbReference>
<dbReference type="PROSITE" id="PS51191">
    <property type="entry name" value="FEMABX"/>
    <property type="match status" value="1"/>
</dbReference>
<dbReference type="InterPro" id="IPR016181">
    <property type="entry name" value="Acyl_CoA_acyltransferase"/>
</dbReference>
<keyword evidence="4" id="KW-0573">Peptidoglycan synthesis</keyword>
<dbReference type="SUPFAM" id="SSF55729">
    <property type="entry name" value="Acyl-CoA N-acyltransferases (Nat)"/>
    <property type="match status" value="2"/>
</dbReference>
<dbReference type="GO" id="GO:0009252">
    <property type="term" value="P:peptidoglycan biosynthetic process"/>
    <property type="evidence" value="ECO:0007669"/>
    <property type="project" value="UniProtKB-KW"/>
</dbReference>
<evidence type="ECO:0000256" key="5">
    <source>
        <dbReference type="ARBA" id="ARBA00023315"/>
    </source>
</evidence>
<keyword evidence="2" id="KW-0808">Transferase</keyword>
<keyword evidence="5" id="KW-0012">Acyltransferase</keyword>
<dbReference type="EMBL" id="MHNB01000004">
    <property type="protein sequence ID" value="OGZ37605.1"/>
    <property type="molecule type" value="Genomic_DNA"/>
</dbReference>
<reference evidence="7 8" key="1">
    <citation type="journal article" date="2016" name="Nat. Commun.">
        <title>Thousands of microbial genomes shed light on interconnected biogeochemical processes in an aquifer system.</title>
        <authorList>
            <person name="Anantharaman K."/>
            <person name="Brown C.T."/>
            <person name="Hug L.A."/>
            <person name="Sharon I."/>
            <person name="Castelle C.J."/>
            <person name="Probst A.J."/>
            <person name="Thomas B.C."/>
            <person name="Singh A."/>
            <person name="Wilkins M.J."/>
            <person name="Karaoz U."/>
            <person name="Brodie E.L."/>
            <person name="Williams K.H."/>
            <person name="Hubbard S.S."/>
            <person name="Banfield J.F."/>
        </authorList>
    </citation>
    <scope>NUCLEOTIDE SEQUENCE [LARGE SCALE GENOMIC DNA]</scope>
</reference>
<evidence type="ECO:0000256" key="4">
    <source>
        <dbReference type="ARBA" id="ARBA00022984"/>
    </source>
</evidence>
<dbReference type="GO" id="GO:0071555">
    <property type="term" value="P:cell wall organization"/>
    <property type="evidence" value="ECO:0007669"/>
    <property type="project" value="UniProtKB-KW"/>
</dbReference>
<keyword evidence="3" id="KW-0133">Cell shape</keyword>
<accession>A0A1G2FHR7</accession>
<dbReference type="Proteomes" id="UP000177061">
    <property type="component" value="Unassembled WGS sequence"/>
</dbReference>
<evidence type="ECO:0000313" key="7">
    <source>
        <dbReference type="EMBL" id="OGZ37605.1"/>
    </source>
</evidence>
<evidence type="ECO:0000256" key="6">
    <source>
        <dbReference type="ARBA" id="ARBA00023316"/>
    </source>
</evidence>
<evidence type="ECO:0000256" key="3">
    <source>
        <dbReference type="ARBA" id="ARBA00022960"/>
    </source>
</evidence>
<evidence type="ECO:0008006" key="9">
    <source>
        <dbReference type="Google" id="ProtNLM"/>
    </source>
</evidence>